<dbReference type="EMBL" id="BTSX01000005">
    <property type="protein sequence ID" value="GMT01815.1"/>
    <property type="molecule type" value="Genomic_DNA"/>
</dbReference>
<dbReference type="Proteomes" id="UP001432027">
    <property type="component" value="Unassembled WGS sequence"/>
</dbReference>
<organism evidence="1 2">
    <name type="scientific">Pristionchus entomophagus</name>
    <dbReference type="NCBI Taxonomy" id="358040"/>
    <lineage>
        <taxon>Eukaryota</taxon>
        <taxon>Metazoa</taxon>
        <taxon>Ecdysozoa</taxon>
        <taxon>Nematoda</taxon>
        <taxon>Chromadorea</taxon>
        <taxon>Rhabditida</taxon>
        <taxon>Rhabditina</taxon>
        <taxon>Diplogasteromorpha</taxon>
        <taxon>Diplogasteroidea</taxon>
        <taxon>Neodiplogasteridae</taxon>
        <taxon>Pristionchus</taxon>
    </lineage>
</organism>
<evidence type="ECO:0000313" key="2">
    <source>
        <dbReference type="Proteomes" id="UP001432027"/>
    </source>
</evidence>
<evidence type="ECO:0000313" key="1">
    <source>
        <dbReference type="EMBL" id="GMT01815.1"/>
    </source>
</evidence>
<comment type="caution">
    <text evidence="1">The sequence shown here is derived from an EMBL/GenBank/DDBJ whole genome shotgun (WGS) entry which is preliminary data.</text>
</comment>
<sequence length="128" mass="14711">MACELPPRVAQLQLNFSDDLFSQLSDDCPMDILARVDHNDIDEIAILSQRMNNLSKLSRSNAIKLEAECLMFSQDQHRRYTTANGSLHLSCYVKSRTCQGCGVFEPSFWNKIRVARNWYYIRTGNTTT</sequence>
<gene>
    <name evidence="1" type="ORF">PENTCL1PPCAC_23989</name>
</gene>
<name>A0AAV5U6M9_9BILA</name>
<proteinExistence type="predicted"/>
<dbReference type="AlphaFoldDB" id="A0AAV5U6M9"/>
<evidence type="ECO:0008006" key="3">
    <source>
        <dbReference type="Google" id="ProtNLM"/>
    </source>
</evidence>
<accession>A0AAV5U6M9</accession>
<keyword evidence="2" id="KW-1185">Reference proteome</keyword>
<reference evidence="1" key="1">
    <citation type="submission" date="2023-10" db="EMBL/GenBank/DDBJ databases">
        <title>Genome assembly of Pristionchus species.</title>
        <authorList>
            <person name="Yoshida K."/>
            <person name="Sommer R.J."/>
        </authorList>
    </citation>
    <scope>NUCLEOTIDE SEQUENCE</scope>
    <source>
        <strain evidence="1">RS0144</strain>
    </source>
</reference>
<protein>
    <recommendedName>
        <fullName evidence="3">F-box domain-containing protein</fullName>
    </recommendedName>
</protein>